<accession>A0A0V1H258</accession>
<proteinExistence type="predicted"/>
<evidence type="ECO:0000313" key="2">
    <source>
        <dbReference type="EMBL" id="KRZ04604.1"/>
    </source>
</evidence>
<evidence type="ECO:0000256" key="1">
    <source>
        <dbReference type="SAM" id="MobiDB-lite"/>
    </source>
</evidence>
<dbReference type="EMBL" id="JYDP01000160">
    <property type="protein sequence ID" value="KRZ04604.1"/>
    <property type="molecule type" value="Genomic_DNA"/>
</dbReference>
<comment type="caution">
    <text evidence="2">The sequence shown here is derived from an EMBL/GenBank/DDBJ whole genome shotgun (WGS) entry which is preliminary data.</text>
</comment>
<evidence type="ECO:0000313" key="3">
    <source>
        <dbReference type="Proteomes" id="UP000055024"/>
    </source>
</evidence>
<dbReference type="Proteomes" id="UP000055024">
    <property type="component" value="Unassembled WGS sequence"/>
</dbReference>
<feature type="compositionally biased region" description="Basic and acidic residues" evidence="1">
    <location>
        <begin position="9"/>
        <end position="20"/>
    </location>
</feature>
<feature type="region of interest" description="Disordered" evidence="1">
    <location>
        <begin position="1"/>
        <end position="32"/>
    </location>
</feature>
<name>A0A0V1H258_9BILA</name>
<keyword evidence="3" id="KW-1185">Reference proteome</keyword>
<reference evidence="2 3" key="1">
    <citation type="submission" date="2015-01" db="EMBL/GenBank/DDBJ databases">
        <title>Evolution of Trichinella species and genotypes.</title>
        <authorList>
            <person name="Korhonen P.K."/>
            <person name="Edoardo P."/>
            <person name="Giuseppe L.R."/>
            <person name="Gasser R.B."/>
        </authorList>
    </citation>
    <scope>NUCLEOTIDE SEQUENCE [LARGE SCALE GENOMIC DNA]</scope>
    <source>
        <strain evidence="2">ISS1029</strain>
    </source>
</reference>
<organism evidence="2 3">
    <name type="scientific">Trichinella zimbabwensis</name>
    <dbReference type="NCBI Taxonomy" id="268475"/>
    <lineage>
        <taxon>Eukaryota</taxon>
        <taxon>Metazoa</taxon>
        <taxon>Ecdysozoa</taxon>
        <taxon>Nematoda</taxon>
        <taxon>Enoplea</taxon>
        <taxon>Dorylaimia</taxon>
        <taxon>Trichinellida</taxon>
        <taxon>Trichinellidae</taxon>
        <taxon>Trichinella</taxon>
    </lineage>
</organism>
<sequence length="204" mass="23456">MNNVSRKTYASEHQSKEYCTTERAGNRNLKTPGEQSNFTLSVNLYMIPFCDLSLFTCSVARQYEANESIDCAAKRSEPVFKLIEFHSLAVHRDKFFEKIRGGGESISDLIANFRLLTQGFSYAELQKMLRHRLYKKKLCYLSNMNLLPDMLSVEVTFARSTYDQKIVHQRTIRIGVLRRVQSIAQSLSKQTNSNPTANSLHRNC</sequence>
<protein>
    <submittedName>
        <fullName evidence="2">Uncharacterized protein</fullName>
    </submittedName>
</protein>
<gene>
    <name evidence="2" type="ORF">T11_846</name>
</gene>
<dbReference type="AlphaFoldDB" id="A0A0V1H258"/>